<dbReference type="Proteomes" id="UP001419268">
    <property type="component" value="Unassembled WGS sequence"/>
</dbReference>
<accession>A0AAP0EX69</accession>
<organism evidence="2 3">
    <name type="scientific">Stephania cephalantha</name>
    <dbReference type="NCBI Taxonomy" id="152367"/>
    <lineage>
        <taxon>Eukaryota</taxon>
        <taxon>Viridiplantae</taxon>
        <taxon>Streptophyta</taxon>
        <taxon>Embryophyta</taxon>
        <taxon>Tracheophyta</taxon>
        <taxon>Spermatophyta</taxon>
        <taxon>Magnoliopsida</taxon>
        <taxon>Ranunculales</taxon>
        <taxon>Menispermaceae</taxon>
        <taxon>Menispermoideae</taxon>
        <taxon>Cissampelideae</taxon>
        <taxon>Stephania</taxon>
    </lineage>
</organism>
<proteinExistence type="predicted"/>
<comment type="caution">
    <text evidence="2">The sequence shown here is derived from an EMBL/GenBank/DDBJ whole genome shotgun (WGS) entry which is preliminary data.</text>
</comment>
<feature type="region of interest" description="Disordered" evidence="1">
    <location>
        <begin position="1"/>
        <end position="23"/>
    </location>
</feature>
<dbReference type="EMBL" id="JBBNAG010000010">
    <property type="protein sequence ID" value="KAK9100736.1"/>
    <property type="molecule type" value="Genomic_DNA"/>
</dbReference>
<reference evidence="2 3" key="1">
    <citation type="submission" date="2024-01" db="EMBL/GenBank/DDBJ databases">
        <title>Genome assemblies of Stephania.</title>
        <authorList>
            <person name="Yang L."/>
        </authorList>
    </citation>
    <scope>NUCLEOTIDE SEQUENCE [LARGE SCALE GENOMIC DNA]</scope>
    <source>
        <strain evidence="2">JXDWG</strain>
        <tissue evidence="2">Leaf</tissue>
    </source>
</reference>
<sequence>MSESSTRATTNFGSAGATHSTVSGAQGAEIGGFGTIMESQHINGLGMTDTWLRVGFHLLSSI</sequence>
<evidence type="ECO:0000256" key="1">
    <source>
        <dbReference type="SAM" id="MobiDB-lite"/>
    </source>
</evidence>
<gene>
    <name evidence="2" type="ORF">Scep_024166</name>
</gene>
<evidence type="ECO:0000313" key="3">
    <source>
        <dbReference type="Proteomes" id="UP001419268"/>
    </source>
</evidence>
<keyword evidence="3" id="KW-1185">Reference proteome</keyword>
<protein>
    <submittedName>
        <fullName evidence="2">Uncharacterized protein</fullName>
    </submittedName>
</protein>
<dbReference type="AlphaFoldDB" id="A0AAP0EX69"/>
<name>A0AAP0EX69_9MAGN</name>
<evidence type="ECO:0000313" key="2">
    <source>
        <dbReference type="EMBL" id="KAK9100736.1"/>
    </source>
</evidence>